<dbReference type="RefSeq" id="WP_035464668.1">
    <property type="nucleotide sequence ID" value="NZ_CBCRTO010000003.1"/>
</dbReference>
<dbReference type="GeneID" id="56993854"/>
<dbReference type="EMBL" id="NVYO01000001">
    <property type="protein sequence ID" value="PBQ24597.1"/>
    <property type="molecule type" value="Genomic_DNA"/>
</dbReference>
<organism evidence="1 2">
    <name type="scientific">Levilactobacillus brevis</name>
    <name type="common">Lactobacillus brevis</name>
    <dbReference type="NCBI Taxonomy" id="1580"/>
    <lineage>
        <taxon>Bacteria</taxon>
        <taxon>Bacillati</taxon>
        <taxon>Bacillota</taxon>
        <taxon>Bacilli</taxon>
        <taxon>Lactobacillales</taxon>
        <taxon>Lactobacillaceae</taxon>
        <taxon>Levilactobacillus</taxon>
    </lineage>
</organism>
<evidence type="ECO:0000313" key="2">
    <source>
        <dbReference type="Proteomes" id="UP000217918"/>
    </source>
</evidence>
<reference evidence="1 2" key="1">
    <citation type="submission" date="2017-09" db="EMBL/GenBank/DDBJ databases">
        <title>Genome sequence of Lactobacillus brevis D7.</title>
        <authorList>
            <person name="Kwon M.-S."/>
            <person name="Lim S.K."/>
            <person name="Choi H.-J."/>
        </authorList>
    </citation>
    <scope>NUCLEOTIDE SEQUENCE [LARGE SCALE GENOMIC DNA]</scope>
    <source>
        <strain evidence="1 2">D7</strain>
    </source>
</reference>
<protein>
    <recommendedName>
        <fullName evidence="3">Ethanolamine utilization cobalamin adenosyltransferase</fullName>
    </recommendedName>
</protein>
<dbReference type="Proteomes" id="UP000217918">
    <property type="component" value="Unassembled WGS sequence"/>
</dbReference>
<sequence length="216" mass="24644">MEKLLTEDSVRQLMRQNKLANQDQLTLPRGTILTPAARSFLGEHRVKIKQTNGSSIDVQSKKTASPNSWLETLRVATRTVNFGQLAQESSPLIRLQQTLREQFLLLLTVIDKQIGVIDQSQMMTMAEFVNELLTKSFDQVLANEDYPIDQVKLTDFDLSKAPLLLVQQLQSSVGQVAFSLGDYIQVQPELRQATYCRAIIQWQNQIQAWTQKILER</sequence>
<evidence type="ECO:0008006" key="3">
    <source>
        <dbReference type="Google" id="ProtNLM"/>
    </source>
</evidence>
<accession>A0A2A3U0N7</accession>
<evidence type="ECO:0000313" key="1">
    <source>
        <dbReference type="EMBL" id="PBQ24597.1"/>
    </source>
</evidence>
<name>A0A2A3U0N7_LEVBR</name>
<dbReference type="AlphaFoldDB" id="A0A2A3U0N7"/>
<comment type="caution">
    <text evidence="1">The sequence shown here is derived from an EMBL/GenBank/DDBJ whole genome shotgun (WGS) entry which is preliminary data.</text>
</comment>
<gene>
    <name evidence="1" type="ORF">CNR29_11450</name>
</gene>
<proteinExistence type="predicted"/>